<dbReference type="Pfam" id="PF03732">
    <property type="entry name" value="Retrotrans_gag"/>
    <property type="match status" value="1"/>
</dbReference>
<dbReference type="InterPro" id="IPR032567">
    <property type="entry name" value="RTL1-rel"/>
</dbReference>
<dbReference type="OrthoDB" id="5552562at2759"/>
<dbReference type="GO" id="GO:0006508">
    <property type="term" value="P:proteolysis"/>
    <property type="evidence" value="ECO:0007669"/>
    <property type="project" value="InterPro"/>
</dbReference>
<dbReference type="OMA" id="WNAPALK"/>
<dbReference type="InterPro" id="IPR005162">
    <property type="entry name" value="Retrotrans_gag_dom"/>
</dbReference>
<dbReference type="Pfam" id="PF08284">
    <property type="entry name" value="RVP_2"/>
    <property type="match status" value="1"/>
</dbReference>
<organism evidence="4 5">
    <name type="scientific">Armillaria ostoyae</name>
    <name type="common">Armillaria root rot fungus</name>
    <dbReference type="NCBI Taxonomy" id="47428"/>
    <lineage>
        <taxon>Eukaryota</taxon>
        <taxon>Fungi</taxon>
        <taxon>Dikarya</taxon>
        <taxon>Basidiomycota</taxon>
        <taxon>Agaricomycotina</taxon>
        <taxon>Agaricomycetes</taxon>
        <taxon>Agaricomycetidae</taxon>
        <taxon>Agaricales</taxon>
        <taxon>Marasmiineae</taxon>
        <taxon>Physalacriaceae</taxon>
        <taxon>Armillaria</taxon>
    </lineage>
</organism>
<evidence type="ECO:0000256" key="2">
    <source>
        <dbReference type="SAM" id="MobiDB-lite"/>
    </source>
</evidence>
<proteinExistence type="predicted"/>
<evidence type="ECO:0000313" key="5">
    <source>
        <dbReference type="Proteomes" id="UP000219338"/>
    </source>
</evidence>
<dbReference type="GO" id="GO:0004190">
    <property type="term" value="F:aspartic-type endopeptidase activity"/>
    <property type="evidence" value="ECO:0007669"/>
    <property type="project" value="UniProtKB-KW"/>
</dbReference>
<protein>
    <recommendedName>
        <fullName evidence="3">Retrotransposon gag domain-containing protein</fullName>
    </recommendedName>
</protein>
<dbReference type="InterPro" id="IPR021109">
    <property type="entry name" value="Peptidase_aspartic_dom_sf"/>
</dbReference>
<dbReference type="Proteomes" id="UP000219338">
    <property type="component" value="Unassembled WGS sequence"/>
</dbReference>
<dbReference type="PROSITE" id="PS00141">
    <property type="entry name" value="ASP_PROTEASE"/>
    <property type="match status" value="1"/>
</dbReference>
<reference evidence="5" key="1">
    <citation type="journal article" date="2017" name="Nat. Ecol. Evol.">
        <title>Genome expansion and lineage-specific genetic innovations in the forest pathogenic fungi Armillaria.</title>
        <authorList>
            <person name="Sipos G."/>
            <person name="Prasanna A.N."/>
            <person name="Walter M.C."/>
            <person name="O'Connor E."/>
            <person name="Balint B."/>
            <person name="Krizsan K."/>
            <person name="Kiss B."/>
            <person name="Hess J."/>
            <person name="Varga T."/>
            <person name="Slot J."/>
            <person name="Riley R."/>
            <person name="Boka B."/>
            <person name="Rigling D."/>
            <person name="Barry K."/>
            <person name="Lee J."/>
            <person name="Mihaltcheva S."/>
            <person name="LaButti K."/>
            <person name="Lipzen A."/>
            <person name="Waldron R."/>
            <person name="Moloney N.M."/>
            <person name="Sperisen C."/>
            <person name="Kredics L."/>
            <person name="Vagvoelgyi C."/>
            <person name="Patrignani A."/>
            <person name="Fitzpatrick D."/>
            <person name="Nagy I."/>
            <person name="Doyle S."/>
            <person name="Anderson J.B."/>
            <person name="Grigoriev I.V."/>
            <person name="Gueldener U."/>
            <person name="Muensterkoetter M."/>
            <person name="Nagy L.G."/>
        </authorList>
    </citation>
    <scope>NUCLEOTIDE SEQUENCE [LARGE SCALE GENOMIC DNA]</scope>
    <source>
        <strain evidence="5">C18/9</strain>
    </source>
</reference>
<feature type="compositionally biased region" description="Low complexity" evidence="2">
    <location>
        <begin position="439"/>
        <end position="453"/>
    </location>
</feature>
<feature type="compositionally biased region" description="Pro residues" evidence="2">
    <location>
        <begin position="457"/>
        <end position="474"/>
    </location>
</feature>
<name>A0A284RVK0_ARMOS</name>
<dbReference type="InterPro" id="IPR001969">
    <property type="entry name" value="Aspartic_peptidase_AS"/>
</dbReference>
<feature type="region of interest" description="Disordered" evidence="2">
    <location>
        <begin position="199"/>
        <end position="266"/>
    </location>
</feature>
<evidence type="ECO:0000256" key="1">
    <source>
        <dbReference type="ARBA" id="ARBA00022750"/>
    </source>
</evidence>
<dbReference type="PANTHER" id="PTHR15503">
    <property type="entry name" value="LDOC1 RELATED"/>
    <property type="match status" value="1"/>
</dbReference>
<keyword evidence="1" id="KW-0064">Aspartyl protease</keyword>
<dbReference type="AlphaFoldDB" id="A0A284RVK0"/>
<keyword evidence="1" id="KW-0645">Protease</keyword>
<dbReference type="SUPFAM" id="SSF50630">
    <property type="entry name" value="Acid proteases"/>
    <property type="match status" value="1"/>
</dbReference>
<dbReference type="PANTHER" id="PTHR15503:SF22">
    <property type="entry name" value="TRANSPOSON TY3-I GAG POLYPROTEIN"/>
    <property type="match status" value="1"/>
</dbReference>
<feature type="compositionally biased region" description="Basic and acidic residues" evidence="2">
    <location>
        <begin position="250"/>
        <end position="266"/>
    </location>
</feature>
<feature type="region of interest" description="Disordered" evidence="2">
    <location>
        <begin position="439"/>
        <end position="474"/>
    </location>
</feature>
<feature type="region of interest" description="Disordered" evidence="2">
    <location>
        <begin position="284"/>
        <end position="321"/>
    </location>
</feature>
<feature type="compositionally biased region" description="Low complexity" evidence="2">
    <location>
        <begin position="210"/>
        <end position="248"/>
    </location>
</feature>
<keyword evidence="1" id="KW-0378">Hydrolase</keyword>
<evidence type="ECO:0000313" key="4">
    <source>
        <dbReference type="EMBL" id="SJL12792.1"/>
    </source>
</evidence>
<dbReference type="Gene3D" id="2.40.70.10">
    <property type="entry name" value="Acid Proteases"/>
    <property type="match status" value="1"/>
</dbReference>
<keyword evidence="5" id="KW-1185">Reference proteome</keyword>
<dbReference type="EMBL" id="FUEG01000018">
    <property type="protein sequence ID" value="SJL12792.1"/>
    <property type="molecule type" value="Genomic_DNA"/>
</dbReference>
<gene>
    <name evidence="4" type="ORF">ARMOST_16223</name>
</gene>
<accession>A0A284RVK0</accession>
<dbReference type="CDD" id="cd00303">
    <property type="entry name" value="retropepsin_like"/>
    <property type="match status" value="1"/>
</dbReference>
<dbReference type="STRING" id="47428.A0A284RVK0"/>
<evidence type="ECO:0000259" key="3">
    <source>
        <dbReference type="Pfam" id="PF03732"/>
    </source>
</evidence>
<sequence length="474" mass="52360">MNLLHGVSTTLNNPRPNTVRTKVKEPDTFDGSDPWKLKAFIMSLQLNFNDRPTAFATDASKVNYAISFLSGTALDWFEPDILRPNLRNPPAWQHSYAAFLDELRTNFGPFNAVGDAEDALEHLQMHDGDRIMKYMVQFNQYASQVGYGDNSLCHAFYRGLCTRIKDDMAHHGKPNNLRDMRFLAQELDARYWTRRTEISRENRESKGSGSYSNNPKPKGSNSSSNSSTSGSTPKSSESTSSGSASTPKPYVDKLGKDGRLTQEEKDRHKKNNLCMFCGGKHKTDDCNKRKATASAKGRAAEVEDPPPASEEPAPSDTEPNESPIITILRFLALVDSGSSHCFVDSKYIEDHNLPTKPIPPVQLRLLDGSAGSHISQSITLPVRFPSGDILSVDFYVTRLDSSCNIVLGYNWLSRYNPLIDWVKHSITFRSPLLGGSIPASASADSDATASTHTDIPRPTPNPIPTPVSKPTPRS</sequence>
<feature type="domain" description="Retrotransposon gag" evidence="3">
    <location>
        <begin position="64"/>
        <end position="160"/>
    </location>
</feature>